<feature type="compositionally biased region" description="Polar residues" evidence="5">
    <location>
        <begin position="131"/>
        <end position="144"/>
    </location>
</feature>
<reference evidence="7" key="3">
    <citation type="submission" date="2025-09" db="UniProtKB">
        <authorList>
            <consortium name="Ensembl"/>
        </authorList>
    </citation>
    <scope>IDENTIFICATION</scope>
</reference>
<feature type="region of interest" description="Disordered" evidence="5">
    <location>
        <begin position="131"/>
        <end position="179"/>
    </location>
</feature>
<dbReference type="GO" id="GO:0016020">
    <property type="term" value="C:membrane"/>
    <property type="evidence" value="ECO:0007669"/>
    <property type="project" value="UniProtKB-SubCell"/>
</dbReference>
<dbReference type="GeneTree" id="ENSGT00940000170968"/>
<name>F6UJS9_CIOIN</name>
<reference evidence="8" key="1">
    <citation type="journal article" date="2002" name="Science">
        <title>The draft genome of Ciona intestinalis: insights into chordate and vertebrate origins.</title>
        <authorList>
            <person name="Dehal P."/>
            <person name="Satou Y."/>
            <person name="Campbell R.K."/>
            <person name="Chapman J."/>
            <person name="Degnan B."/>
            <person name="De Tomaso A."/>
            <person name="Davidson B."/>
            <person name="Di Gregorio A."/>
            <person name="Gelpke M."/>
            <person name="Goodstein D.M."/>
            <person name="Harafuji N."/>
            <person name="Hastings K.E."/>
            <person name="Ho I."/>
            <person name="Hotta K."/>
            <person name="Huang W."/>
            <person name="Kawashima T."/>
            <person name="Lemaire P."/>
            <person name="Martinez D."/>
            <person name="Meinertzhagen I.A."/>
            <person name="Necula S."/>
            <person name="Nonaka M."/>
            <person name="Putnam N."/>
            <person name="Rash S."/>
            <person name="Saiga H."/>
            <person name="Satake M."/>
            <person name="Terry A."/>
            <person name="Yamada L."/>
            <person name="Wang H.G."/>
            <person name="Awazu S."/>
            <person name="Azumi K."/>
            <person name="Boore J."/>
            <person name="Branno M."/>
            <person name="Chin-Bow S."/>
            <person name="DeSantis R."/>
            <person name="Doyle S."/>
            <person name="Francino P."/>
            <person name="Keys D.N."/>
            <person name="Haga S."/>
            <person name="Hayashi H."/>
            <person name="Hino K."/>
            <person name="Imai K.S."/>
            <person name="Inaba K."/>
            <person name="Kano S."/>
            <person name="Kobayashi K."/>
            <person name="Kobayashi M."/>
            <person name="Lee B.I."/>
            <person name="Makabe K.W."/>
            <person name="Manohar C."/>
            <person name="Matassi G."/>
            <person name="Medina M."/>
            <person name="Mochizuki Y."/>
            <person name="Mount S."/>
            <person name="Morishita T."/>
            <person name="Miura S."/>
            <person name="Nakayama A."/>
            <person name="Nishizaka S."/>
            <person name="Nomoto H."/>
            <person name="Ohta F."/>
            <person name="Oishi K."/>
            <person name="Rigoutsos I."/>
            <person name="Sano M."/>
            <person name="Sasaki A."/>
            <person name="Sasakura Y."/>
            <person name="Shoguchi E."/>
            <person name="Shin-i T."/>
            <person name="Spagnuolo A."/>
            <person name="Stainier D."/>
            <person name="Suzuki M.M."/>
            <person name="Tassy O."/>
            <person name="Takatori N."/>
            <person name="Tokuoka M."/>
            <person name="Yagi K."/>
            <person name="Yoshizaki F."/>
            <person name="Wada S."/>
            <person name="Zhang C."/>
            <person name="Hyatt P.D."/>
            <person name="Larimer F."/>
            <person name="Detter C."/>
            <person name="Doggett N."/>
            <person name="Glavina T."/>
            <person name="Hawkins T."/>
            <person name="Richardson P."/>
            <person name="Lucas S."/>
            <person name="Kohara Y."/>
            <person name="Levine M."/>
            <person name="Satoh N."/>
            <person name="Rokhsar D.S."/>
        </authorList>
    </citation>
    <scope>NUCLEOTIDE SEQUENCE [LARGE SCALE GENOMIC DNA]</scope>
</reference>
<dbReference type="Proteomes" id="UP000008144">
    <property type="component" value="Unassembled WGS sequence"/>
</dbReference>
<dbReference type="InParanoid" id="F6UJS9"/>
<dbReference type="Ensembl" id="ENSCINT00000003422.3">
    <property type="protein sequence ID" value="ENSCINP00000003422.3"/>
    <property type="gene ID" value="ENSCING00000001694.3"/>
</dbReference>
<feature type="transmembrane region" description="Helical" evidence="6">
    <location>
        <begin position="75"/>
        <end position="96"/>
    </location>
</feature>
<dbReference type="PANTHER" id="PTHR47767">
    <property type="entry name" value="ADHESION G PROTEIN-COUPLED RECEPTOR G7"/>
    <property type="match status" value="1"/>
</dbReference>
<protein>
    <recommendedName>
        <fullName evidence="9">G-protein coupled receptors family 2 profile 2 domain-containing protein</fullName>
    </recommendedName>
</protein>
<evidence type="ECO:0000256" key="1">
    <source>
        <dbReference type="ARBA" id="ARBA00004141"/>
    </source>
</evidence>
<feature type="transmembrane region" description="Helical" evidence="6">
    <location>
        <begin position="43"/>
        <end position="63"/>
    </location>
</feature>
<keyword evidence="8" id="KW-1185">Reference proteome</keyword>
<proteinExistence type="predicted"/>
<evidence type="ECO:0000256" key="5">
    <source>
        <dbReference type="SAM" id="MobiDB-lite"/>
    </source>
</evidence>
<evidence type="ECO:0000256" key="3">
    <source>
        <dbReference type="ARBA" id="ARBA00022989"/>
    </source>
</evidence>
<feature type="transmembrane region" description="Helical" evidence="6">
    <location>
        <begin position="6"/>
        <end position="23"/>
    </location>
</feature>
<dbReference type="AlphaFoldDB" id="F6UJS9"/>
<dbReference type="Gene3D" id="1.20.1070.10">
    <property type="entry name" value="Rhodopsin 7-helix transmembrane proteins"/>
    <property type="match status" value="1"/>
</dbReference>
<dbReference type="InterPro" id="IPR053066">
    <property type="entry name" value="ADGR_G7"/>
</dbReference>
<keyword evidence="3 6" id="KW-1133">Transmembrane helix</keyword>
<organism evidence="7 8">
    <name type="scientific">Ciona intestinalis</name>
    <name type="common">Transparent sea squirt</name>
    <name type="synonym">Ascidia intestinalis</name>
    <dbReference type="NCBI Taxonomy" id="7719"/>
    <lineage>
        <taxon>Eukaryota</taxon>
        <taxon>Metazoa</taxon>
        <taxon>Chordata</taxon>
        <taxon>Tunicata</taxon>
        <taxon>Ascidiacea</taxon>
        <taxon>Phlebobranchia</taxon>
        <taxon>Cionidae</taxon>
        <taxon>Ciona</taxon>
    </lineage>
</organism>
<dbReference type="HOGENOM" id="CLU_1502968_0_0_1"/>
<evidence type="ECO:0000256" key="6">
    <source>
        <dbReference type="SAM" id="Phobius"/>
    </source>
</evidence>
<evidence type="ECO:0000256" key="4">
    <source>
        <dbReference type="ARBA" id="ARBA00023136"/>
    </source>
</evidence>
<evidence type="ECO:0008006" key="9">
    <source>
        <dbReference type="Google" id="ProtNLM"/>
    </source>
</evidence>
<evidence type="ECO:0000256" key="2">
    <source>
        <dbReference type="ARBA" id="ARBA00022692"/>
    </source>
</evidence>
<dbReference type="Pfam" id="PF00002">
    <property type="entry name" value="7tm_2"/>
    <property type="match status" value="1"/>
</dbReference>
<reference evidence="7" key="2">
    <citation type="submission" date="2025-08" db="UniProtKB">
        <authorList>
            <consortium name="Ensembl"/>
        </authorList>
    </citation>
    <scope>IDENTIFICATION</scope>
</reference>
<keyword evidence="2 6" id="KW-0812">Transmembrane</keyword>
<dbReference type="GO" id="GO:0004930">
    <property type="term" value="F:G protein-coupled receptor activity"/>
    <property type="evidence" value="ECO:0007669"/>
    <property type="project" value="InterPro"/>
</dbReference>
<comment type="subcellular location">
    <subcellularLocation>
        <location evidence="1">Membrane</location>
        <topology evidence="1">Multi-pass membrane protein</topology>
    </subcellularLocation>
</comment>
<dbReference type="InterPro" id="IPR000832">
    <property type="entry name" value="GPCR_2_secretin-like"/>
</dbReference>
<evidence type="ECO:0000313" key="8">
    <source>
        <dbReference type="Proteomes" id="UP000008144"/>
    </source>
</evidence>
<keyword evidence="4 6" id="KW-0472">Membrane</keyword>
<evidence type="ECO:0000313" key="7">
    <source>
        <dbReference type="Ensembl" id="ENSCINP00000003422.3"/>
    </source>
</evidence>
<accession>F6UJS9</accession>
<sequence length="179" mass="20317">MLPIALCFLTNCIGFFFVTRAITWGGTKIASTQSKRREGKQHLIRIVTITFLLGLTWFFAIPITVSTDQYVVNVFSWIFTIANTAQGVGMFFLFCVRREDVFKLWTGSIKQLFKKTSKTKDSTIFTGSNMKSTAGSDQMESTKSFDQRVIPSSEHEVDVTGIRSSTFHPKRTNEEEEVM</sequence>